<sequence>MSEQQSSSLAIEQQDKLTRNIIHDAALASNNISSDSFDLEKAKSLCVDGLIALGVQNGLESMLAAQMLSIHKLQQRSMTYANASDNLELKTYYTNSAIKLANCFVQQANMLAKLRGVGGQKIIVEHVDIHQGGQAVVGNIQGSMGRSNENIKTTS</sequence>
<dbReference type="RefSeq" id="WP_015961322.1">
    <property type="nucleotide sequence ID" value="NZ_CP021281.1"/>
</dbReference>
<proteinExistence type="predicted"/>
<dbReference type="EMBL" id="QWDR01000001">
    <property type="protein sequence ID" value="RJY34980.1"/>
    <property type="molecule type" value="Genomic_DNA"/>
</dbReference>
<accession>A0A3A6VP58</accession>
<protein>
    <submittedName>
        <fullName evidence="1">Uncharacterized protein</fullName>
    </submittedName>
</protein>
<organism evidence="1 2">
    <name type="scientific">Legionella pneumophila subsp. pneumophila</name>
    <dbReference type="NCBI Taxonomy" id="91891"/>
    <lineage>
        <taxon>Bacteria</taxon>
        <taxon>Pseudomonadati</taxon>
        <taxon>Pseudomonadota</taxon>
        <taxon>Gammaproteobacteria</taxon>
        <taxon>Legionellales</taxon>
        <taxon>Legionellaceae</taxon>
        <taxon>Legionella</taxon>
    </lineage>
</organism>
<evidence type="ECO:0000313" key="2">
    <source>
        <dbReference type="Proteomes" id="UP000277145"/>
    </source>
</evidence>
<comment type="caution">
    <text evidence="1">The sequence shown here is derived from an EMBL/GenBank/DDBJ whole genome shotgun (WGS) entry which is preliminary data.</text>
</comment>
<evidence type="ECO:0000313" key="1">
    <source>
        <dbReference type="EMBL" id="RJY34980.1"/>
    </source>
</evidence>
<dbReference type="AlphaFoldDB" id="A0A3A6VP58"/>
<gene>
    <name evidence="1" type="ORF">D1H98_09525</name>
</gene>
<name>A0A3A6VP58_LEGPN</name>
<reference evidence="1 2" key="1">
    <citation type="submission" date="2018-08" db="EMBL/GenBank/DDBJ databases">
        <title>Genome Sequences of Legionella pneumophila subsp. pneumophila Isolates, Recovered from a Drinking Water System in a Large Builging.</title>
        <authorList>
            <person name="Gomez-Alvarez V."/>
            <person name="Boczek L."/>
            <person name="King D."/>
            <person name="Pemberton A."/>
            <person name="Pfaller S."/>
            <person name="Rodgers M."/>
            <person name="Santodomingo J."/>
            <person name="Revetta R."/>
        </authorList>
    </citation>
    <scope>NUCLEOTIDE SEQUENCE [LARGE SCALE GENOMIC DNA]</scope>
    <source>
        <strain evidence="1 2">L01C.1</strain>
    </source>
</reference>
<dbReference type="Proteomes" id="UP000277145">
    <property type="component" value="Unassembled WGS sequence"/>
</dbReference>